<feature type="compositionally biased region" description="Polar residues" evidence="1">
    <location>
        <begin position="130"/>
        <end position="146"/>
    </location>
</feature>
<dbReference type="Gene3D" id="1.10.510.10">
    <property type="entry name" value="Transferase(Phosphotransferase) domain 1"/>
    <property type="match status" value="1"/>
</dbReference>
<feature type="domain" description="Protein kinase" evidence="2">
    <location>
        <begin position="1"/>
        <end position="342"/>
    </location>
</feature>
<evidence type="ECO:0000256" key="1">
    <source>
        <dbReference type="SAM" id="MobiDB-lite"/>
    </source>
</evidence>
<dbReference type="EMBL" id="MLAK01000199">
    <property type="protein sequence ID" value="OHT15667.1"/>
    <property type="molecule type" value="Genomic_DNA"/>
</dbReference>
<accession>A0A1J4KWP0</accession>
<keyword evidence="4" id="KW-1185">Reference proteome</keyword>
<gene>
    <name evidence="3" type="ORF">TRFO_42374</name>
</gene>
<dbReference type="GeneID" id="94848977"/>
<protein>
    <recommendedName>
        <fullName evidence="2">Protein kinase domain-containing protein</fullName>
    </recommendedName>
</protein>
<dbReference type="GO" id="GO:0044773">
    <property type="term" value="P:mitotic DNA damage checkpoint signaling"/>
    <property type="evidence" value="ECO:0007669"/>
    <property type="project" value="TreeGrafter"/>
</dbReference>
<feature type="compositionally biased region" description="Basic and acidic residues" evidence="1">
    <location>
        <begin position="90"/>
        <end position="103"/>
    </location>
</feature>
<reference evidence="3" key="1">
    <citation type="submission" date="2016-10" db="EMBL/GenBank/DDBJ databases">
        <authorList>
            <person name="Benchimol M."/>
            <person name="Almeida L.G."/>
            <person name="Vasconcelos A.T."/>
            <person name="Perreira-Neves A."/>
            <person name="Rosa I.A."/>
            <person name="Tasca T."/>
            <person name="Bogo M.R."/>
            <person name="de Souza W."/>
        </authorList>
    </citation>
    <scope>NUCLEOTIDE SEQUENCE [LARGE SCALE GENOMIC DNA]</scope>
    <source>
        <strain evidence="3">K</strain>
    </source>
</reference>
<evidence type="ECO:0000259" key="2">
    <source>
        <dbReference type="PROSITE" id="PS50011"/>
    </source>
</evidence>
<proteinExistence type="predicted"/>
<dbReference type="GO" id="GO:0004674">
    <property type="term" value="F:protein serine/threonine kinase activity"/>
    <property type="evidence" value="ECO:0007669"/>
    <property type="project" value="TreeGrafter"/>
</dbReference>
<comment type="caution">
    <text evidence="3">The sequence shown here is derived from an EMBL/GenBank/DDBJ whole genome shotgun (WGS) entry which is preliminary data.</text>
</comment>
<dbReference type="PROSITE" id="PS50011">
    <property type="entry name" value="PROTEIN_KINASE_DOM"/>
    <property type="match status" value="1"/>
</dbReference>
<dbReference type="Proteomes" id="UP000179807">
    <property type="component" value="Unassembled WGS sequence"/>
</dbReference>
<dbReference type="PANTHER" id="PTHR44167:SF25">
    <property type="entry name" value="PROTEIN KINASE DOMAIN CONTAINING PROTEIN"/>
    <property type="match status" value="1"/>
</dbReference>
<dbReference type="Pfam" id="PF00069">
    <property type="entry name" value="Pkinase"/>
    <property type="match status" value="1"/>
</dbReference>
<dbReference type="AlphaFoldDB" id="A0A1J4KWP0"/>
<dbReference type="InterPro" id="IPR000719">
    <property type="entry name" value="Prot_kinase_dom"/>
</dbReference>
<dbReference type="SUPFAM" id="SSF56112">
    <property type="entry name" value="Protein kinase-like (PK-like)"/>
    <property type="match status" value="1"/>
</dbReference>
<dbReference type="GO" id="GO:0005524">
    <property type="term" value="F:ATP binding"/>
    <property type="evidence" value="ECO:0007669"/>
    <property type="project" value="InterPro"/>
</dbReference>
<dbReference type="RefSeq" id="XP_068368803.1">
    <property type="nucleotide sequence ID" value="XM_068514273.1"/>
</dbReference>
<feature type="region of interest" description="Disordered" evidence="1">
    <location>
        <begin position="90"/>
        <end position="146"/>
    </location>
</feature>
<dbReference type="GO" id="GO:0005634">
    <property type="term" value="C:nucleus"/>
    <property type="evidence" value="ECO:0007669"/>
    <property type="project" value="TreeGrafter"/>
</dbReference>
<evidence type="ECO:0000313" key="4">
    <source>
        <dbReference type="Proteomes" id="UP000179807"/>
    </source>
</evidence>
<evidence type="ECO:0000313" key="3">
    <source>
        <dbReference type="EMBL" id="OHT15667.1"/>
    </source>
</evidence>
<dbReference type="GO" id="GO:0005737">
    <property type="term" value="C:cytoplasm"/>
    <property type="evidence" value="ECO:0007669"/>
    <property type="project" value="TreeGrafter"/>
</dbReference>
<dbReference type="SMART" id="SM00220">
    <property type="entry name" value="S_TKc"/>
    <property type="match status" value="1"/>
</dbReference>
<name>A0A1J4KWP0_9EUKA</name>
<dbReference type="InterPro" id="IPR011009">
    <property type="entry name" value="Kinase-like_dom_sf"/>
</dbReference>
<dbReference type="PANTHER" id="PTHR44167">
    <property type="entry name" value="OVARIAN-SPECIFIC SERINE/THREONINE-PROTEIN KINASE LOK-RELATED"/>
    <property type="match status" value="1"/>
</dbReference>
<dbReference type="VEuPathDB" id="TrichDB:TRFO_42374"/>
<organism evidence="3 4">
    <name type="scientific">Tritrichomonas foetus</name>
    <dbReference type="NCBI Taxonomy" id="1144522"/>
    <lineage>
        <taxon>Eukaryota</taxon>
        <taxon>Metamonada</taxon>
        <taxon>Parabasalia</taxon>
        <taxon>Tritrichomonadida</taxon>
        <taxon>Tritrichomonadidae</taxon>
        <taxon>Tritrichomonas</taxon>
    </lineage>
</organism>
<sequence length="413" mass="47130">MYRIGADEFSKEFSVIKEVSHAESSITFLYRHNKSERLLICKSFDARYIEDRTAFIKKFDDIYESNLTPSIVKFVLLVGNENEAKGMKELHKNKSENKKEKEINNNGQNKISIHGENSVDESSNLKKSEMSGSNEYKGSTNYTSSECKVNTSKTDVSDTSKFVTVLRPFVTGLSLGETLNNNSSYNYYKIWKKIVEIYESLHRFNISPNTIKLSNIFVESEDVIRLVGVHPKPSNNFSAMYTPSAKDFVFYAPEFFTHEYDFNEKSDMWSLGALLLYMFTRQLPWSTVNVCAMIRQITESPQVKIPDDLPTHVKKVVSRLLVVDPRLRLTASQILAQVVPNLIIPQWEKTKTHPKRNSLGNAHLSPSALSIINQNMEIYGRPLNMRSTKVLPPLNVLMKVNQRGASLTSRSDD</sequence>